<dbReference type="Proteomes" id="UP000225379">
    <property type="component" value="Unassembled WGS sequence"/>
</dbReference>
<comment type="caution">
    <text evidence="11">The sequence shown here is derived from an EMBL/GenBank/DDBJ whole genome shotgun (WGS) entry which is preliminary data.</text>
</comment>
<dbReference type="CDD" id="cd06261">
    <property type="entry name" value="TM_PBP2"/>
    <property type="match status" value="1"/>
</dbReference>
<dbReference type="SUPFAM" id="SSF161098">
    <property type="entry name" value="MetI-like"/>
    <property type="match status" value="1"/>
</dbReference>
<gene>
    <name evidence="11" type="ORF">CRT60_10370</name>
</gene>
<feature type="transmembrane region" description="Helical" evidence="9">
    <location>
        <begin position="86"/>
        <end position="104"/>
    </location>
</feature>
<evidence type="ECO:0000256" key="1">
    <source>
        <dbReference type="ARBA" id="ARBA00004429"/>
    </source>
</evidence>
<evidence type="ECO:0000256" key="4">
    <source>
        <dbReference type="ARBA" id="ARBA00022475"/>
    </source>
</evidence>
<protein>
    <submittedName>
        <fullName evidence="11">ABC transporter permease</fullName>
    </submittedName>
</protein>
<name>A0A2B8BGM0_9PROT</name>
<evidence type="ECO:0000256" key="3">
    <source>
        <dbReference type="ARBA" id="ARBA00022448"/>
    </source>
</evidence>
<feature type="domain" description="ABC transmembrane type-1" evidence="10">
    <location>
        <begin position="13"/>
        <end position="214"/>
    </location>
</feature>
<dbReference type="GO" id="GO:0043190">
    <property type="term" value="C:ATP-binding cassette (ABC) transporter complex"/>
    <property type="evidence" value="ECO:0007669"/>
    <property type="project" value="InterPro"/>
</dbReference>
<dbReference type="InterPro" id="IPR043429">
    <property type="entry name" value="ArtM/GltK/GlnP/TcyL/YhdX-like"/>
</dbReference>
<dbReference type="Pfam" id="PF00528">
    <property type="entry name" value="BPD_transp_1"/>
    <property type="match status" value="1"/>
</dbReference>
<comment type="subcellular location">
    <subcellularLocation>
        <location evidence="1">Cell inner membrane</location>
        <topology evidence="1">Multi-pass membrane protein</topology>
    </subcellularLocation>
    <subcellularLocation>
        <location evidence="9">Cell membrane</location>
        <topology evidence="9">Multi-pass membrane protein</topology>
    </subcellularLocation>
</comment>
<accession>A0A2B8BGM0</accession>
<reference evidence="12" key="1">
    <citation type="submission" date="2017-10" db="EMBL/GenBank/DDBJ databases">
        <authorList>
            <person name="Kravchenko I.K."/>
            <person name="Grouzdev D.S."/>
        </authorList>
    </citation>
    <scope>NUCLEOTIDE SEQUENCE [LARGE SCALE GENOMIC DNA]</scope>
    <source>
        <strain evidence="12">B2</strain>
    </source>
</reference>
<evidence type="ECO:0000256" key="9">
    <source>
        <dbReference type="RuleBase" id="RU363032"/>
    </source>
</evidence>
<evidence type="ECO:0000256" key="5">
    <source>
        <dbReference type="ARBA" id="ARBA00022519"/>
    </source>
</evidence>
<keyword evidence="5" id="KW-0997">Cell inner membrane</keyword>
<dbReference type="InterPro" id="IPR035906">
    <property type="entry name" value="MetI-like_sf"/>
</dbReference>
<dbReference type="PANTHER" id="PTHR30614:SF10">
    <property type="entry name" value="ARGININE ABC TRANSPORTER PERMEASE PROTEIN ARTM"/>
    <property type="match status" value="1"/>
</dbReference>
<evidence type="ECO:0000256" key="7">
    <source>
        <dbReference type="ARBA" id="ARBA00022989"/>
    </source>
</evidence>
<dbReference type="OrthoDB" id="9814550at2"/>
<dbReference type="GO" id="GO:0022857">
    <property type="term" value="F:transmembrane transporter activity"/>
    <property type="evidence" value="ECO:0007669"/>
    <property type="project" value="InterPro"/>
</dbReference>
<dbReference type="NCBIfam" id="TIGR01726">
    <property type="entry name" value="HEQRo_perm_3TM"/>
    <property type="match status" value="1"/>
</dbReference>
<sequence>MNWTLMWDSLPRLLAALPLTLQLVALALAFGAVLAFATALLRLSGNRVAVALTSAYTFIFRGTPLLVQIFLIYYGLSQIDLIRDSFLWPVLSQPMWCAILALALNTGAYTSEILRGAIETVPQGQVEAARACGMSRVRLFRRIVLPVAIRQMLPAYGNEVILMVKASSLASTITMMEITGVARRMIAQTFAVFEIFIVAGILYLLINFVATRLIKHAEWRMTPYLRARA</sequence>
<feature type="transmembrane region" description="Helical" evidence="9">
    <location>
        <begin position="185"/>
        <end position="206"/>
    </location>
</feature>
<keyword evidence="8 9" id="KW-0472">Membrane</keyword>
<dbReference type="AlphaFoldDB" id="A0A2B8BGM0"/>
<keyword evidence="12" id="KW-1185">Reference proteome</keyword>
<dbReference type="GO" id="GO:0006865">
    <property type="term" value="P:amino acid transport"/>
    <property type="evidence" value="ECO:0007669"/>
    <property type="project" value="TreeGrafter"/>
</dbReference>
<keyword evidence="7 9" id="KW-1133">Transmembrane helix</keyword>
<evidence type="ECO:0000313" key="11">
    <source>
        <dbReference type="EMBL" id="PGH56910.1"/>
    </source>
</evidence>
<dbReference type="InterPro" id="IPR000515">
    <property type="entry name" value="MetI-like"/>
</dbReference>
<feature type="transmembrane region" description="Helical" evidence="9">
    <location>
        <begin position="55"/>
        <end position="74"/>
    </location>
</feature>
<dbReference type="Gene3D" id="1.10.3720.10">
    <property type="entry name" value="MetI-like"/>
    <property type="match status" value="1"/>
</dbReference>
<evidence type="ECO:0000259" key="10">
    <source>
        <dbReference type="PROSITE" id="PS50928"/>
    </source>
</evidence>
<organism evidence="11 12">
    <name type="scientific">Azospirillum palustre</name>
    <dbReference type="NCBI Taxonomy" id="2044885"/>
    <lineage>
        <taxon>Bacteria</taxon>
        <taxon>Pseudomonadati</taxon>
        <taxon>Pseudomonadota</taxon>
        <taxon>Alphaproteobacteria</taxon>
        <taxon>Rhodospirillales</taxon>
        <taxon>Azospirillaceae</taxon>
        <taxon>Azospirillum</taxon>
    </lineage>
</organism>
<keyword evidence="6 9" id="KW-0812">Transmembrane</keyword>
<dbReference type="PROSITE" id="PS50928">
    <property type="entry name" value="ABC_TM1"/>
    <property type="match status" value="1"/>
</dbReference>
<keyword evidence="3 9" id="KW-0813">Transport</keyword>
<dbReference type="InterPro" id="IPR010065">
    <property type="entry name" value="AA_ABC_transptr_permease_3TM"/>
</dbReference>
<evidence type="ECO:0000256" key="8">
    <source>
        <dbReference type="ARBA" id="ARBA00023136"/>
    </source>
</evidence>
<evidence type="ECO:0000313" key="12">
    <source>
        <dbReference type="Proteomes" id="UP000225379"/>
    </source>
</evidence>
<dbReference type="PANTHER" id="PTHR30614">
    <property type="entry name" value="MEMBRANE COMPONENT OF AMINO ACID ABC TRANSPORTER"/>
    <property type="match status" value="1"/>
</dbReference>
<proteinExistence type="inferred from homology"/>
<dbReference type="RefSeq" id="WP_098736361.1">
    <property type="nucleotide sequence ID" value="NZ_PDKW01000040.1"/>
</dbReference>
<comment type="similarity">
    <text evidence="2">Belongs to the binding-protein-dependent transport system permease family. HisMQ subfamily.</text>
</comment>
<dbReference type="EMBL" id="PDKW01000040">
    <property type="protein sequence ID" value="PGH56910.1"/>
    <property type="molecule type" value="Genomic_DNA"/>
</dbReference>
<keyword evidence="4" id="KW-1003">Cell membrane</keyword>
<evidence type="ECO:0000256" key="2">
    <source>
        <dbReference type="ARBA" id="ARBA00010072"/>
    </source>
</evidence>
<evidence type="ECO:0000256" key="6">
    <source>
        <dbReference type="ARBA" id="ARBA00022692"/>
    </source>
</evidence>